<feature type="compositionally biased region" description="Polar residues" evidence="1">
    <location>
        <begin position="312"/>
        <end position="330"/>
    </location>
</feature>
<dbReference type="Proteomes" id="UP000079169">
    <property type="component" value="Unplaced"/>
</dbReference>
<evidence type="ECO:0000313" key="3">
    <source>
        <dbReference type="RefSeq" id="XP_008482677.1"/>
    </source>
</evidence>
<feature type="compositionally biased region" description="Basic residues" evidence="1">
    <location>
        <begin position="177"/>
        <end position="198"/>
    </location>
</feature>
<dbReference type="AlphaFoldDB" id="A0A1S3DJ32"/>
<evidence type="ECO:0000313" key="2">
    <source>
        <dbReference type="Proteomes" id="UP000079169"/>
    </source>
</evidence>
<reference evidence="3" key="1">
    <citation type="submission" date="2025-08" db="UniProtKB">
        <authorList>
            <consortium name="RefSeq"/>
        </authorList>
    </citation>
    <scope>IDENTIFICATION</scope>
</reference>
<feature type="region of interest" description="Disordered" evidence="1">
    <location>
        <begin position="124"/>
        <end position="157"/>
    </location>
</feature>
<feature type="compositionally biased region" description="Polar residues" evidence="1">
    <location>
        <begin position="247"/>
        <end position="266"/>
    </location>
</feature>
<feature type="region of interest" description="Disordered" evidence="1">
    <location>
        <begin position="1"/>
        <end position="23"/>
    </location>
</feature>
<feature type="compositionally biased region" description="Basic residues" evidence="1">
    <location>
        <begin position="384"/>
        <end position="394"/>
    </location>
</feature>
<evidence type="ECO:0000256" key="1">
    <source>
        <dbReference type="SAM" id="MobiDB-lite"/>
    </source>
</evidence>
<feature type="compositionally biased region" description="Polar residues" evidence="1">
    <location>
        <begin position="147"/>
        <end position="157"/>
    </location>
</feature>
<feature type="region of interest" description="Disordered" evidence="1">
    <location>
        <begin position="177"/>
        <end position="279"/>
    </location>
</feature>
<feature type="compositionally biased region" description="Basic and acidic residues" evidence="1">
    <location>
        <begin position="207"/>
        <end position="239"/>
    </location>
</feature>
<name>A0A1S3DJ32_DIACI</name>
<accession>A0A1S3DJ32</accession>
<dbReference type="KEGG" id="dci:103519058"/>
<dbReference type="PaxDb" id="121845-A0A1S3DJ32"/>
<feature type="region of interest" description="Disordered" evidence="1">
    <location>
        <begin position="312"/>
        <end position="332"/>
    </location>
</feature>
<proteinExistence type="predicted"/>
<organism evidence="2 3">
    <name type="scientific">Diaphorina citri</name>
    <name type="common">Asian citrus psyllid</name>
    <dbReference type="NCBI Taxonomy" id="121845"/>
    <lineage>
        <taxon>Eukaryota</taxon>
        <taxon>Metazoa</taxon>
        <taxon>Ecdysozoa</taxon>
        <taxon>Arthropoda</taxon>
        <taxon>Hexapoda</taxon>
        <taxon>Insecta</taxon>
        <taxon>Pterygota</taxon>
        <taxon>Neoptera</taxon>
        <taxon>Paraneoptera</taxon>
        <taxon>Hemiptera</taxon>
        <taxon>Sternorrhyncha</taxon>
        <taxon>Psylloidea</taxon>
        <taxon>Psyllidae</taxon>
        <taxon>Diaphorininae</taxon>
        <taxon>Diaphorina</taxon>
    </lineage>
</organism>
<feature type="region of interest" description="Disordered" evidence="1">
    <location>
        <begin position="361"/>
        <end position="394"/>
    </location>
</feature>
<sequence length="505" mass="57787">MYSMSTSDSYGESLFTSESDSKTSVYGCSTSTFNTKSNGVSLGLLSETPKLVVMNLKFLDRESSKRIASDYFFCDSDEPGYEKPTGAFMTAAMSCFKKKQRPNLVSMNLEFLKGTENINLKEQDSFSPKEGHSGGNEHSGDSEFSMMKQSQVSLQAQSTSLAKNAFEETKPEKRKKCWSIIKVPKKKNKKNSRSKSRSVKNLWTKKWGNERKDTKSKCEQSNRTEKRYSNQKKRSESKMRLSKQKRQGQYETNVVAQQKRQGQYESNVVAKQKRQGQYGPNVVAKQKRQGQFEPNVVATRIDEVKAIEKPNQVYSSEPLDSSTKDSTNTRPPKITKIDINLSKSDQIAVLADIIMGALGPNQKSDCQPAQCPPPTCVPSNSPRTKSRNPLKALKHKSRVLRDSFSFSGKSKTFCYPPPKEKQMKNKKSVTPSNSLQLFLDRFTYYYEQERQNRLAKLRERGQCFLTTPKFCCKRKPHRSEDMFKKFEKEIQKELEKNKRRDDAYC</sequence>
<protein>
    <submittedName>
        <fullName evidence="3">Uncharacterized protein LOC103519058 isoform X1</fullName>
    </submittedName>
</protein>
<gene>
    <name evidence="3" type="primary">LOC103519058</name>
</gene>
<dbReference type="GeneID" id="103519058"/>
<dbReference type="RefSeq" id="XP_008482677.1">
    <property type="nucleotide sequence ID" value="XM_008484455.3"/>
</dbReference>
<keyword evidence="2" id="KW-1185">Reference proteome</keyword>